<accession>A0A9Q1KUA6</accession>
<proteinExistence type="predicted"/>
<sequence>MAPNKDWMNLEDYLSEDYEKRMASFLDYTFTKLVTESIWCPHVKCINMKFRSRELVHGHLLTYAMVERYIFWYYHWETFSEPVVEMNDDDDDDDDDDIDEMQAVNATSTPPVRQLLETYNKCNKGHRAMAPDALARSRGRKLHELNAFKSHNTCFVERDTNNEVYVKSSATISESTDGSLMRHSSVRSHSSDRDPFNPIRHFSGSSNHGFPTPAPIHEDDVSNDRIDADNDDNDNASFLKNEAISSSTD</sequence>
<feature type="region of interest" description="Disordered" evidence="1">
    <location>
        <begin position="172"/>
        <end position="249"/>
    </location>
</feature>
<reference evidence="3" key="1">
    <citation type="submission" date="2022-04" db="EMBL/GenBank/DDBJ databases">
        <title>Carnegiea gigantea Genome sequencing and assembly v2.</title>
        <authorList>
            <person name="Copetti D."/>
            <person name="Sanderson M.J."/>
            <person name="Burquez A."/>
            <person name="Wojciechowski M.F."/>
        </authorList>
    </citation>
    <scope>NUCLEOTIDE SEQUENCE</scope>
    <source>
        <strain evidence="3">SGP5-SGP5p</strain>
        <tissue evidence="3">Aerial part</tissue>
    </source>
</reference>
<comment type="caution">
    <text evidence="3">The sequence shown here is derived from an EMBL/GenBank/DDBJ whole genome shotgun (WGS) entry which is preliminary data.</text>
</comment>
<evidence type="ECO:0000313" key="4">
    <source>
        <dbReference type="Proteomes" id="UP001153076"/>
    </source>
</evidence>
<feature type="domain" description="Transposase-associated" evidence="2">
    <location>
        <begin position="5"/>
        <end position="77"/>
    </location>
</feature>
<dbReference type="OrthoDB" id="1932595at2759"/>
<dbReference type="AlphaFoldDB" id="A0A9Q1KUA6"/>
<evidence type="ECO:0000313" key="3">
    <source>
        <dbReference type="EMBL" id="KAJ8449215.1"/>
    </source>
</evidence>
<name>A0A9Q1KUA6_9CARY</name>
<feature type="compositionally biased region" description="Basic and acidic residues" evidence="1">
    <location>
        <begin position="216"/>
        <end position="228"/>
    </location>
</feature>
<dbReference type="Proteomes" id="UP001153076">
    <property type="component" value="Unassembled WGS sequence"/>
</dbReference>
<evidence type="ECO:0000259" key="2">
    <source>
        <dbReference type="Pfam" id="PF13963"/>
    </source>
</evidence>
<gene>
    <name evidence="3" type="ORF">Cgig2_021679</name>
</gene>
<protein>
    <recommendedName>
        <fullName evidence="2">Transposase-associated domain-containing protein</fullName>
    </recommendedName>
</protein>
<evidence type="ECO:0000256" key="1">
    <source>
        <dbReference type="SAM" id="MobiDB-lite"/>
    </source>
</evidence>
<dbReference type="EMBL" id="JAKOGI010000023">
    <property type="protein sequence ID" value="KAJ8449215.1"/>
    <property type="molecule type" value="Genomic_DNA"/>
</dbReference>
<dbReference type="InterPro" id="IPR029480">
    <property type="entry name" value="Transpos_assoc"/>
</dbReference>
<dbReference type="Pfam" id="PF13963">
    <property type="entry name" value="Transpos_assoc"/>
    <property type="match status" value="1"/>
</dbReference>
<keyword evidence="4" id="KW-1185">Reference proteome</keyword>
<organism evidence="3 4">
    <name type="scientific">Carnegiea gigantea</name>
    <dbReference type="NCBI Taxonomy" id="171969"/>
    <lineage>
        <taxon>Eukaryota</taxon>
        <taxon>Viridiplantae</taxon>
        <taxon>Streptophyta</taxon>
        <taxon>Embryophyta</taxon>
        <taxon>Tracheophyta</taxon>
        <taxon>Spermatophyta</taxon>
        <taxon>Magnoliopsida</taxon>
        <taxon>eudicotyledons</taxon>
        <taxon>Gunneridae</taxon>
        <taxon>Pentapetalae</taxon>
        <taxon>Caryophyllales</taxon>
        <taxon>Cactineae</taxon>
        <taxon>Cactaceae</taxon>
        <taxon>Cactoideae</taxon>
        <taxon>Echinocereeae</taxon>
        <taxon>Carnegiea</taxon>
    </lineage>
</organism>